<protein>
    <submittedName>
        <fullName evidence="1">Uncharacterized protein</fullName>
    </submittedName>
</protein>
<reference evidence="1" key="1">
    <citation type="submission" date="2018-02" db="EMBL/GenBank/DDBJ databases">
        <title>Rhizophora mucronata_Transcriptome.</title>
        <authorList>
            <person name="Meera S.P."/>
            <person name="Sreeshan A."/>
            <person name="Augustine A."/>
        </authorList>
    </citation>
    <scope>NUCLEOTIDE SEQUENCE</scope>
    <source>
        <tissue evidence="1">Leaf</tissue>
    </source>
</reference>
<accession>A0A2P2P7A3</accession>
<proteinExistence type="predicted"/>
<dbReference type="EMBL" id="GGEC01070141">
    <property type="protein sequence ID" value="MBX50625.1"/>
    <property type="molecule type" value="Transcribed_RNA"/>
</dbReference>
<evidence type="ECO:0000313" key="1">
    <source>
        <dbReference type="EMBL" id="MBX50625.1"/>
    </source>
</evidence>
<sequence length="36" mass="4325">MNYEGHHLKHGNYQGLLLFPCFPQYFIQEIILYVVV</sequence>
<organism evidence="1">
    <name type="scientific">Rhizophora mucronata</name>
    <name type="common">Asiatic mangrove</name>
    <dbReference type="NCBI Taxonomy" id="61149"/>
    <lineage>
        <taxon>Eukaryota</taxon>
        <taxon>Viridiplantae</taxon>
        <taxon>Streptophyta</taxon>
        <taxon>Embryophyta</taxon>
        <taxon>Tracheophyta</taxon>
        <taxon>Spermatophyta</taxon>
        <taxon>Magnoliopsida</taxon>
        <taxon>eudicotyledons</taxon>
        <taxon>Gunneridae</taxon>
        <taxon>Pentapetalae</taxon>
        <taxon>rosids</taxon>
        <taxon>fabids</taxon>
        <taxon>Malpighiales</taxon>
        <taxon>Rhizophoraceae</taxon>
        <taxon>Rhizophora</taxon>
    </lineage>
</organism>
<name>A0A2P2P7A3_RHIMU</name>
<dbReference type="AlphaFoldDB" id="A0A2P2P7A3"/>